<keyword evidence="5" id="KW-1185">Reference proteome</keyword>
<reference evidence="4 5" key="1">
    <citation type="journal article" date="2014" name="Nat. Commun.">
        <title>Klebsormidium flaccidum genome reveals primary factors for plant terrestrial adaptation.</title>
        <authorList>
            <person name="Hori K."/>
            <person name="Maruyama F."/>
            <person name="Fujisawa T."/>
            <person name="Togashi T."/>
            <person name="Yamamoto N."/>
            <person name="Seo M."/>
            <person name="Sato S."/>
            <person name="Yamada T."/>
            <person name="Mori H."/>
            <person name="Tajima N."/>
            <person name="Moriyama T."/>
            <person name="Ikeuchi M."/>
            <person name="Watanabe M."/>
            <person name="Wada H."/>
            <person name="Kobayashi K."/>
            <person name="Saito M."/>
            <person name="Masuda T."/>
            <person name="Sasaki-Sekimoto Y."/>
            <person name="Mashiguchi K."/>
            <person name="Awai K."/>
            <person name="Shimojima M."/>
            <person name="Masuda S."/>
            <person name="Iwai M."/>
            <person name="Nobusawa T."/>
            <person name="Narise T."/>
            <person name="Kondo S."/>
            <person name="Saito H."/>
            <person name="Sato R."/>
            <person name="Murakawa M."/>
            <person name="Ihara Y."/>
            <person name="Oshima-Yamada Y."/>
            <person name="Ohtaka K."/>
            <person name="Satoh M."/>
            <person name="Sonobe K."/>
            <person name="Ishii M."/>
            <person name="Ohtani R."/>
            <person name="Kanamori-Sato M."/>
            <person name="Honoki R."/>
            <person name="Miyazaki D."/>
            <person name="Mochizuki H."/>
            <person name="Umetsu J."/>
            <person name="Higashi K."/>
            <person name="Shibata D."/>
            <person name="Kamiya Y."/>
            <person name="Sato N."/>
            <person name="Nakamura Y."/>
            <person name="Tabata S."/>
            <person name="Ida S."/>
            <person name="Kurokawa K."/>
            <person name="Ohta H."/>
        </authorList>
    </citation>
    <scope>NUCLEOTIDE SEQUENCE [LARGE SCALE GENOMIC DNA]</scope>
    <source>
        <strain evidence="4 5">NIES-2285</strain>
    </source>
</reference>
<accession>A0A1Y1HK02</accession>
<gene>
    <name evidence="4" type="ORF">KFL_000050480</name>
</gene>
<dbReference type="GO" id="GO:0009707">
    <property type="term" value="C:chloroplast outer membrane"/>
    <property type="evidence" value="ECO:0000318"/>
    <property type="project" value="GO_Central"/>
</dbReference>
<dbReference type="GO" id="GO:0010020">
    <property type="term" value="P:chloroplast fission"/>
    <property type="evidence" value="ECO:0000318"/>
    <property type="project" value="GO_Central"/>
</dbReference>
<name>A0A1Y1HK02_KLENI</name>
<evidence type="ECO:0000313" key="5">
    <source>
        <dbReference type="Proteomes" id="UP000054558"/>
    </source>
</evidence>
<dbReference type="PANTHER" id="PTHR35137:SF1">
    <property type="entry name" value="CHROMOPHORE LYASE CRL, CHLOROPLASTIC"/>
    <property type="match status" value="1"/>
</dbReference>
<dbReference type="Proteomes" id="UP000054558">
    <property type="component" value="Unassembled WGS sequence"/>
</dbReference>
<feature type="region of interest" description="Disordered" evidence="3">
    <location>
        <begin position="1"/>
        <end position="29"/>
    </location>
</feature>
<evidence type="ECO:0000256" key="2">
    <source>
        <dbReference type="ARBA" id="ARBA00023239"/>
    </source>
</evidence>
<dbReference type="InterPro" id="IPR010404">
    <property type="entry name" value="CpcT/CpeT"/>
</dbReference>
<sequence>MAQVEAEAATSRPNTSGAGPDRGDESSKQKWKVLVGAGAVAVGSWFLYKRMTKKKTKEDHVEAVKKLLEGEKFCTSQVEGRVSTIRWSACDTGLKLENAPVLYQEQTLANLPKHPYRQRFYVVKPTSSERKEEVVELAHHDVLNPEPLKNWCERPESDRTEINEHDVGRLINATFLRPCGRSEKCAYTGGPPADGDEDDLLSVSEGKLRGLTHMTLSKGGGVNAWDRVVNAAEAKEHGKAGTAWGPHPGGYDFKPKKAEKKKVEEKKPEDKKSSYDLPEFTSRKPDLSKSIATQT</sequence>
<feature type="compositionally biased region" description="Basic and acidic residues" evidence="3">
    <location>
        <begin position="253"/>
        <end position="274"/>
    </location>
</feature>
<comment type="similarity">
    <text evidence="1">Belongs to the CpcT/CpeT biliprotein lyase family.</text>
</comment>
<evidence type="ECO:0000256" key="1">
    <source>
        <dbReference type="ARBA" id="ARBA00008206"/>
    </source>
</evidence>
<dbReference type="AlphaFoldDB" id="A0A1Y1HK02"/>
<dbReference type="InterPro" id="IPR038672">
    <property type="entry name" value="CpcT/CpeT_sf"/>
</dbReference>
<dbReference type="EMBL" id="DF236954">
    <property type="protein sequence ID" value="GAQ77912.1"/>
    <property type="molecule type" value="Genomic_DNA"/>
</dbReference>
<organism evidence="4 5">
    <name type="scientific">Klebsormidium nitens</name>
    <name type="common">Green alga</name>
    <name type="synonym">Ulothrix nitens</name>
    <dbReference type="NCBI Taxonomy" id="105231"/>
    <lineage>
        <taxon>Eukaryota</taxon>
        <taxon>Viridiplantae</taxon>
        <taxon>Streptophyta</taxon>
        <taxon>Klebsormidiophyceae</taxon>
        <taxon>Klebsormidiales</taxon>
        <taxon>Klebsormidiaceae</taxon>
        <taxon>Klebsormidium</taxon>
    </lineage>
</organism>
<protein>
    <submittedName>
        <fullName evidence="4">Uncharacterized protein</fullName>
    </submittedName>
</protein>
<keyword evidence="2" id="KW-0456">Lyase</keyword>
<dbReference type="PANTHER" id="PTHR35137">
    <property type="entry name" value="CHROMOPHORE LYASE CRL, CHLOROPLASTIC"/>
    <property type="match status" value="1"/>
</dbReference>
<evidence type="ECO:0000313" key="4">
    <source>
        <dbReference type="EMBL" id="GAQ77912.1"/>
    </source>
</evidence>
<dbReference type="Pfam" id="PF06206">
    <property type="entry name" value="CpeT"/>
    <property type="match status" value="1"/>
</dbReference>
<feature type="region of interest" description="Disordered" evidence="3">
    <location>
        <begin position="236"/>
        <end position="295"/>
    </location>
</feature>
<evidence type="ECO:0000256" key="3">
    <source>
        <dbReference type="SAM" id="MobiDB-lite"/>
    </source>
</evidence>
<dbReference type="Gene3D" id="2.40.128.590">
    <property type="entry name" value="CpcT/CpeT domain"/>
    <property type="match status" value="1"/>
</dbReference>
<dbReference type="GO" id="GO:0016829">
    <property type="term" value="F:lyase activity"/>
    <property type="evidence" value="ECO:0007669"/>
    <property type="project" value="UniProtKB-KW"/>
</dbReference>
<dbReference type="OMA" id="YMVKPCS"/>
<proteinExistence type="inferred from homology"/>